<organism evidence="2 3">
    <name type="scientific">Candidatus Protochlamydia naegleriophila</name>
    <dbReference type="NCBI Taxonomy" id="389348"/>
    <lineage>
        <taxon>Bacteria</taxon>
        <taxon>Pseudomonadati</taxon>
        <taxon>Chlamydiota</taxon>
        <taxon>Chlamydiia</taxon>
        <taxon>Parachlamydiales</taxon>
        <taxon>Parachlamydiaceae</taxon>
        <taxon>Candidatus Protochlamydia</taxon>
    </lineage>
</organism>
<dbReference type="RefSeq" id="WP_032125021.1">
    <property type="nucleotide sequence ID" value="NZ_LN879502.1"/>
</dbReference>
<dbReference type="KEGG" id="pnl:PNK_0408"/>
<dbReference type="InParanoid" id="A0A0U5JA94"/>
<gene>
    <name evidence="2" type="ORF">PNK_0408</name>
</gene>
<accession>A0A0U5JA94</accession>
<keyword evidence="1" id="KW-0472">Membrane</keyword>
<feature type="transmembrane region" description="Helical" evidence="1">
    <location>
        <begin position="100"/>
        <end position="119"/>
    </location>
</feature>
<dbReference type="PATRIC" id="fig|389348.3.peg.454"/>
<reference evidence="3" key="1">
    <citation type="submission" date="2015-09" db="EMBL/GenBank/DDBJ databases">
        <authorList>
            <person name="Bertelli C."/>
        </authorList>
    </citation>
    <scope>NUCLEOTIDE SEQUENCE [LARGE SCALE GENOMIC DNA]</scope>
    <source>
        <strain evidence="3">KNic</strain>
    </source>
</reference>
<keyword evidence="3" id="KW-1185">Reference proteome</keyword>
<proteinExistence type="predicted"/>
<feature type="transmembrane region" description="Helical" evidence="1">
    <location>
        <begin position="32"/>
        <end position="50"/>
    </location>
</feature>
<name>A0A0U5JA94_9BACT</name>
<dbReference type="Proteomes" id="UP000069902">
    <property type="component" value="Chromosome cPNK"/>
</dbReference>
<feature type="transmembrane region" description="Helical" evidence="1">
    <location>
        <begin position="71"/>
        <end position="88"/>
    </location>
</feature>
<keyword evidence="1" id="KW-1133">Transmembrane helix</keyword>
<keyword evidence="1" id="KW-0812">Transmembrane</keyword>
<evidence type="ECO:0000313" key="2">
    <source>
        <dbReference type="EMBL" id="CUI16039.1"/>
    </source>
</evidence>
<evidence type="ECO:0000256" key="1">
    <source>
        <dbReference type="SAM" id="Phobius"/>
    </source>
</evidence>
<protein>
    <submittedName>
        <fullName evidence="2">Putative membrane protein</fullName>
    </submittedName>
</protein>
<sequence length="123" mass="13546">MNAETAPTLPRLSTLPIGACMEATVGFTFGKLFRTNAGMAAAITAIYFIGKQILYHTTNKLIGNGQELRSHKIFVATFSITHTAFLVALRQFNIIGQPGFLWLGAFGSIVVAHRSFWIYKHTL</sequence>
<evidence type="ECO:0000313" key="3">
    <source>
        <dbReference type="Proteomes" id="UP000069902"/>
    </source>
</evidence>
<dbReference type="EMBL" id="LN879502">
    <property type="protein sequence ID" value="CUI16039.1"/>
    <property type="molecule type" value="Genomic_DNA"/>
</dbReference>
<dbReference type="AlphaFoldDB" id="A0A0U5JA94"/>